<keyword evidence="2" id="KW-1185">Reference proteome</keyword>
<proteinExistence type="predicted"/>
<dbReference type="Proteomes" id="UP000821865">
    <property type="component" value="Chromosome 6"/>
</dbReference>
<evidence type="ECO:0000313" key="1">
    <source>
        <dbReference type="EMBL" id="KAH7944756.1"/>
    </source>
</evidence>
<accession>A0ACB8CIM0</accession>
<comment type="caution">
    <text evidence="1">The sequence shown here is derived from an EMBL/GenBank/DDBJ whole genome shotgun (WGS) entry which is preliminary data.</text>
</comment>
<evidence type="ECO:0000313" key="2">
    <source>
        <dbReference type="Proteomes" id="UP000821865"/>
    </source>
</evidence>
<reference evidence="1" key="1">
    <citation type="submission" date="2020-05" db="EMBL/GenBank/DDBJ databases">
        <title>Large-scale comparative analyses of tick genomes elucidate their genetic diversity and vector capacities.</title>
        <authorList>
            <person name="Jia N."/>
            <person name="Wang J."/>
            <person name="Shi W."/>
            <person name="Du L."/>
            <person name="Sun Y."/>
            <person name="Zhan W."/>
            <person name="Jiang J."/>
            <person name="Wang Q."/>
            <person name="Zhang B."/>
            <person name="Ji P."/>
            <person name="Sakyi L.B."/>
            <person name="Cui X."/>
            <person name="Yuan T."/>
            <person name="Jiang B."/>
            <person name="Yang W."/>
            <person name="Lam T.T.-Y."/>
            <person name="Chang Q."/>
            <person name="Ding S."/>
            <person name="Wang X."/>
            <person name="Zhu J."/>
            <person name="Ruan X."/>
            <person name="Zhao L."/>
            <person name="Wei J."/>
            <person name="Que T."/>
            <person name="Du C."/>
            <person name="Cheng J."/>
            <person name="Dai P."/>
            <person name="Han X."/>
            <person name="Huang E."/>
            <person name="Gao Y."/>
            <person name="Liu J."/>
            <person name="Shao H."/>
            <person name="Ye R."/>
            <person name="Li L."/>
            <person name="Wei W."/>
            <person name="Wang X."/>
            <person name="Wang C."/>
            <person name="Yang T."/>
            <person name="Huo Q."/>
            <person name="Li W."/>
            <person name="Guo W."/>
            <person name="Chen H."/>
            <person name="Zhou L."/>
            <person name="Ni X."/>
            <person name="Tian J."/>
            <person name="Zhou Y."/>
            <person name="Sheng Y."/>
            <person name="Liu T."/>
            <person name="Pan Y."/>
            <person name="Xia L."/>
            <person name="Li J."/>
            <person name="Zhao F."/>
            <person name="Cao W."/>
        </authorList>
    </citation>
    <scope>NUCLEOTIDE SEQUENCE</scope>
    <source>
        <strain evidence="1">Dsil-2018</strain>
    </source>
</reference>
<organism evidence="1 2">
    <name type="scientific">Dermacentor silvarum</name>
    <name type="common">Tick</name>
    <dbReference type="NCBI Taxonomy" id="543639"/>
    <lineage>
        <taxon>Eukaryota</taxon>
        <taxon>Metazoa</taxon>
        <taxon>Ecdysozoa</taxon>
        <taxon>Arthropoda</taxon>
        <taxon>Chelicerata</taxon>
        <taxon>Arachnida</taxon>
        <taxon>Acari</taxon>
        <taxon>Parasitiformes</taxon>
        <taxon>Ixodida</taxon>
        <taxon>Ixodoidea</taxon>
        <taxon>Ixodidae</taxon>
        <taxon>Rhipicephalinae</taxon>
        <taxon>Dermacentor</taxon>
    </lineage>
</organism>
<sequence>MSSKTPTTVKELNVALADLSARLDVTNDQLKEDLKAIIEVEIQPIKQSIEHKHAALKKEMPKLIEKELKPLKEAMEFINKQFEEVKSEIGDLKSEIAIVRTENRAIKNDFSRLTAELKETRKELTELQQYSRRNNVERPGHIREPEAGRDFALRNHCGYASLTTYTLPVLPGTSLSDFVTLILPTTTSSTFRSLSDEIPAELRNKLAAAGLTMPSQYQGPASRHNTPPCTTVLTPEMV</sequence>
<name>A0ACB8CIM0_DERSI</name>
<protein>
    <submittedName>
        <fullName evidence="1">Uncharacterized protein</fullName>
    </submittedName>
</protein>
<dbReference type="EMBL" id="CM023475">
    <property type="protein sequence ID" value="KAH7944756.1"/>
    <property type="molecule type" value="Genomic_DNA"/>
</dbReference>
<gene>
    <name evidence="1" type="ORF">HPB49_000023</name>
</gene>